<reference evidence="2" key="1">
    <citation type="submission" date="2021-01" db="EMBL/GenBank/DDBJ databases">
        <authorList>
            <consortium name="Genoscope - CEA"/>
            <person name="William W."/>
        </authorList>
    </citation>
    <scope>NUCLEOTIDE SEQUENCE</scope>
</reference>
<sequence length="241" mass="27770">MVGVSFIKILFMHPILLYEGCKQHPGADCISNGWTNGNRVFDCAGTLYIGDYTGGQQVSKTFSCLPDRKLIFSFTIAKFDSWDWEFVSVYRDNLLLGQISYGPYQGEQVCRLSYFPEIFEKKSFSFSSPIGKNSFQLLLEDNLQAHDEESWGFRDIKLQILNPCVDFYSECNFQGDLWRICAGNQTLFAKFVPFKIKSINILKGIRVQMKDNRFKGGNLQTYSSNQTCLDDFNFPKYQKEL</sequence>
<keyword evidence="3" id="KW-1185">Reference proteome</keyword>
<name>A0A8S1U389_9CILI</name>
<comment type="caution">
    <text evidence="2">The sequence shown here is derived from an EMBL/GenBank/DDBJ whole genome shotgun (WGS) entry which is preliminary data.</text>
</comment>
<dbReference type="Proteomes" id="UP000689195">
    <property type="component" value="Unassembled WGS sequence"/>
</dbReference>
<organism evidence="2 3">
    <name type="scientific">Paramecium pentaurelia</name>
    <dbReference type="NCBI Taxonomy" id="43138"/>
    <lineage>
        <taxon>Eukaryota</taxon>
        <taxon>Sar</taxon>
        <taxon>Alveolata</taxon>
        <taxon>Ciliophora</taxon>
        <taxon>Intramacronucleata</taxon>
        <taxon>Oligohymenophorea</taxon>
        <taxon>Peniculida</taxon>
        <taxon>Parameciidae</taxon>
        <taxon>Paramecium</taxon>
    </lineage>
</organism>
<gene>
    <name evidence="2" type="ORF">PPENT_87.1.T0310356</name>
</gene>
<evidence type="ECO:0000313" key="3">
    <source>
        <dbReference type="Proteomes" id="UP000689195"/>
    </source>
</evidence>
<dbReference type="AlphaFoldDB" id="A0A8S1U389"/>
<protein>
    <submittedName>
        <fullName evidence="2">Uncharacterized protein</fullName>
    </submittedName>
</protein>
<evidence type="ECO:0000313" key="2">
    <source>
        <dbReference type="EMBL" id="CAD8158472.1"/>
    </source>
</evidence>
<proteinExistence type="predicted"/>
<dbReference type="OrthoDB" id="296076at2759"/>
<keyword evidence="1" id="KW-0732">Signal</keyword>
<dbReference type="PANTHER" id="PTHR39767:SF2">
    <property type="entry name" value="CHROMOSOME UNDETERMINED SCAFFOLD_1, WHOLE GENOME SHOTGUN SEQUENCE"/>
    <property type="match status" value="1"/>
</dbReference>
<evidence type="ECO:0000256" key="1">
    <source>
        <dbReference type="SAM" id="SignalP"/>
    </source>
</evidence>
<dbReference type="PANTHER" id="PTHR39767">
    <property type="entry name" value="CALCIUM/CALMODULIN-BINDING MEMBRANE PROTEIN PCM4-RELATED"/>
    <property type="match status" value="1"/>
</dbReference>
<accession>A0A8S1U389</accession>
<feature type="chain" id="PRO_5035818667" evidence="1">
    <location>
        <begin position="18"/>
        <end position="241"/>
    </location>
</feature>
<dbReference type="EMBL" id="CAJJDO010000031">
    <property type="protein sequence ID" value="CAD8158472.1"/>
    <property type="molecule type" value="Genomic_DNA"/>
</dbReference>
<feature type="signal peptide" evidence="1">
    <location>
        <begin position="1"/>
        <end position="17"/>
    </location>
</feature>